<evidence type="ECO:0000313" key="15">
    <source>
        <dbReference type="Proteomes" id="UP000111790"/>
    </source>
</evidence>
<comment type="subcellular location">
    <subcellularLocation>
        <location evidence="2 13">Host cell membrane</location>
        <topology evidence="2 13">Peripheral membrane protein</topology>
        <orientation evidence="2 13">Cytoplasmic side</orientation>
    </subcellularLocation>
    <subcellularLocation>
        <location evidence="13">Host cytoplasm</location>
    </subcellularLocation>
    <subcellularLocation>
        <location evidence="1 13">Virion</location>
    </subcellularLocation>
    <text evidence="13">In the cytoplasm, seems to colocalize with intermediate filament vimentin. A fraction is associated with the cytoplasmic side of cellular membranes, presumably via the interaction with Pr55Gag precursor.</text>
</comment>
<keyword evidence="11" id="KW-0472">Membrane</keyword>
<organismHost>
    <name type="scientific">Pan troglodytes</name>
    <name type="common">Chimpanzee</name>
    <dbReference type="NCBI Taxonomy" id="9598"/>
</organismHost>
<keyword evidence="4" id="KW-1032">Host cell membrane</keyword>
<organism evidence="14 15">
    <name type="scientific">Simian immunodeficiency virus</name>
    <name type="common">SIV</name>
    <dbReference type="NCBI Taxonomy" id="11723"/>
    <lineage>
        <taxon>Viruses</taxon>
        <taxon>Riboviria</taxon>
        <taxon>Pararnavirae</taxon>
        <taxon>Artverviricota</taxon>
        <taxon>Revtraviricetes</taxon>
        <taxon>Ortervirales</taxon>
        <taxon>Retroviridae</taxon>
        <taxon>Orthoretrovirinae</taxon>
        <taxon>Lentivirus</taxon>
        <taxon>Lentivirus simimdef</taxon>
    </lineage>
</organism>
<keyword evidence="5" id="KW-0597">Phosphoprotein</keyword>
<keyword evidence="9" id="KW-0946">Virion</keyword>
<protein>
    <recommendedName>
        <fullName evidence="13">Virion infectivity factor</fullName>
    </recommendedName>
</protein>
<gene>
    <name evidence="14" type="primary">vif</name>
</gene>
<evidence type="ECO:0000256" key="7">
    <source>
        <dbReference type="ARBA" id="ARBA00022786"/>
    </source>
</evidence>
<accession>A0A159D7M7</accession>
<evidence type="ECO:0000256" key="1">
    <source>
        <dbReference type="ARBA" id="ARBA00004328"/>
    </source>
</evidence>
<evidence type="ECO:0000256" key="13">
    <source>
        <dbReference type="RuleBase" id="RU003341"/>
    </source>
</evidence>
<evidence type="ECO:0000313" key="14">
    <source>
        <dbReference type="EMBL" id="ALS54618.1"/>
    </source>
</evidence>
<dbReference type="GO" id="GO:0044423">
    <property type="term" value="C:virion component"/>
    <property type="evidence" value="ECO:0007669"/>
    <property type="project" value="UniProtKB-KW"/>
</dbReference>
<evidence type="ECO:0000256" key="4">
    <source>
        <dbReference type="ARBA" id="ARBA00022511"/>
    </source>
</evidence>
<evidence type="ECO:0000256" key="10">
    <source>
        <dbReference type="ARBA" id="ARBA00022870"/>
    </source>
</evidence>
<reference evidence="15" key="1">
    <citation type="journal article" date="2016" name="J. Virol.">
        <title>Arteriviruses, Pegiviruses, and Lentiviruses Are Common among Wild African Monkeys.</title>
        <authorList>
            <person name="Bailey A."/>
            <person name="Heimbruch K."/>
        </authorList>
    </citation>
    <scope>NUCLEOTIDE SEQUENCE [LARGE SCALE GENOMIC DNA]</scope>
</reference>
<evidence type="ECO:0000256" key="8">
    <source>
        <dbReference type="ARBA" id="ARBA00022843"/>
    </source>
</evidence>
<dbReference type="GO" id="GO:0030430">
    <property type="term" value="C:host cell cytoplasm"/>
    <property type="evidence" value="ECO:0007669"/>
    <property type="project" value="UniProtKB-SubCell"/>
</dbReference>
<keyword evidence="10" id="KW-1043">Host membrane</keyword>
<name>A0A159D7M7_SIV</name>
<dbReference type="GO" id="GO:0020002">
    <property type="term" value="C:host cell plasma membrane"/>
    <property type="evidence" value="ECO:0007669"/>
    <property type="project" value="UniProtKB-SubCell"/>
</dbReference>
<evidence type="ECO:0000256" key="5">
    <source>
        <dbReference type="ARBA" id="ARBA00022553"/>
    </source>
</evidence>
<sequence length="222" mass="26542">MEREKEWVMRLTWKVSGDLITKWQGITRYWMNKRNLKWEYEMHYQIHWAWYTMSRYSIPLKDGKIVVDLYWHLTPEQGWLSTYAVGIQYLSNQGQYRTEVDPHTADSLIHQEYFNCFTDRAIQKALRGERFIFCNYPEGHKQLGQVQTLQFLALQAVQNGLRRNRSQGAKARMVRNMGPRERTLGRMAKRYAIRPEYGSPKTFWQRAPVPSMELLSGRRGEE</sequence>
<evidence type="ECO:0000256" key="9">
    <source>
        <dbReference type="ARBA" id="ARBA00022844"/>
    </source>
</evidence>
<dbReference type="PRINTS" id="PR00349">
    <property type="entry name" value="VIRIONINFFCT"/>
</dbReference>
<evidence type="ECO:0000256" key="12">
    <source>
        <dbReference type="ARBA" id="ARBA00023200"/>
    </source>
</evidence>
<dbReference type="Pfam" id="PF00559">
    <property type="entry name" value="Vif"/>
    <property type="match status" value="1"/>
</dbReference>
<dbReference type="Proteomes" id="UP000111790">
    <property type="component" value="Genome"/>
</dbReference>
<organismHost>
    <name type="scientific">Cercopithecidae</name>
    <name type="common">Old World monkeys</name>
    <dbReference type="NCBI Taxonomy" id="9527"/>
</organismHost>
<dbReference type="InterPro" id="IPR000475">
    <property type="entry name" value="Vif"/>
</dbReference>
<evidence type="ECO:0000256" key="6">
    <source>
        <dbReference type="ARBA" id="ARBA00022581"/>
    </source>
</evidence>
<dbReference type="GO" id="GO:0019058">
    <property type="term" value="P:viral life cycle"/>
    <property type="evidence" value="ECO:0007669"/>
    <property type="project" value="InterPro"/>
</dbReference>
<comment type="similarity">
    <text evidence="3 13">Belongs to the primate lentivirus group Vif protein family.</text>
</comment>
<evidence type="ECO:0000256" key="11">
    <source>
        <dbReference type="ARBA" id="ARBA00023136"/>
    </source>
</evidence>
<evidence type="ECO:0000256" key="3">
    <source>
        <dbReference type="ARBA" id="ARBA00006372"/>
    </source>
</evidence>
<keyword evidence="7" id="KW-0833">Ubl conjugation pathway</keyword>
<keyword evidence="6" id="KW-0945">Host-virus interaction</keyword>
<dbReference type="EMBL" id="KR862362">
    <property type="protein sequence ID" value="ALS54618.1"/>
    <property type="molecule type" value="Genomic_RNA"/>
</dbReference>
<evidence type="ECO:0000256" key="2">
    <source>
        <dbReference type="ARBA" id="ARBA00004501"/>
    </source>
</evidence>
<keyword evidence="12" id="KW-1035">Host cytoplasm</keyword>
<proteinExistence type="inferred from homology"/>
<keyword evidence="8" id="KW-0832">Ubl conjugation</keyword>